<feature type="domain" description="Glucodextranase N-terminal" evidence="3">
    <location>
        <begin position="28"/>
        <end position="267"/>
    </location>
</feature>
<feature type="chain" id="PRO_5038380090" evidence="1">
    <location>
        <begin position="24"/>
        <end position="695"/>
    </location>
</feature>
<accession>A0A919IQ46</accession>
<evidence type="ECO:0000259" key="3">
    <source>
        <dbReference type="Pfam" id="PF09137"/>
    </source>
</evidence>
<organism evidence="4 5">
    <name type="scientific">Actinoplanes cyaneus</name>
    <dbReference type="NCBI Taxonomy" id="52696"/>
    <lineage>
        <taxon>Bacteria</taxon>
        <taxon>Bacillati</taxon>
        <taxon>Actinomycetota</taxon>
        <taxon>Actinomycetes</taxon>
        <taxon>Micromonosporales</taxon>
        <taxon>Micromonosporaceae</taxon>
        <taxon>Actinoplanes</taxon>
    </lineage>
</organism>
<dbReference type="Pfam" id="PF00723">
    <property type="entry name" value="Glyco_hydro_15"/>
    <property type="match status" value="1"/>
</dbReference>
<dbReference type="GO" id="GO:0005975">
    <property type="term" value="P:carbohydrate metabolic process"/>
    <property type="evidence" value="ECO:0007669"/>
    <property type="project" value="InterPro"/>
</dbReference>
<dbReference type="GO" id="GO:0004553">
    <property type="term" value="F:hydrolase activity, hydrolyzing O-glycosyl compounds"/>
    <property type="evidence" value="ECO:0007669"/>
    <property type="project" value="UniProtKB-ARBA"/>
</dbReference>
<feature type="domain" description="GH15-like" evidence="2">
    <location>
        <begin position="363"/>
        <end position="667"/>
    </location>
</feature>
<reference evidence="4" key="1">
    <citation type="submission" date="2021-01" db="EMBL/GenBank/DDBJ databases">
        <title>Whole genome shotgun sequence of Actinoplanes cyaneus NBRC 14990.</title>
        <authorList>
            <person name="Komaki H."/>
            <person name="Tamura T."/>
        </authorList>
    </citation>
    <scope>NUCLEOTIDE SEQUENCE</scope>
    <source>
        <strain evidence="4">NBRC 14990</strain>
    </source>
</reference>
<proteinExistence type="predicted"/>
<dbReference type="InterPro" id="IPR014718">
    <property type="entry name" value="GH-type_carb-bd"/>
</dbReference>
<dbReference type="InterPro" id="IPR011013">
    <property type="entry name" value="Gal_mutarotase_sf_dom"/>
</dbReference>
<keyword evidence="1" id="KW-0732">Signal</keyword>
<comment type="caution">
    <text evidence="4">The sequence shown here is derived from an EMBL/GenBank/DDBJ whole genome shotgun (WGS) entry which is preliminary data.</text>
</comment>
<dbReference type="InterPro" id="IPR012341">
    <property type="entry name" value="6hp_glycosidase-like_sf"/>
</dbReference>
<dbReference type="SUPFAM" id="SSF48208">
    <property type="entry name" value="Six-hairpin glycosidases"/>
    <property type="match status" value="1"/>
</dbReference>
<dbReference type="GO" id="GO:0016757">
    <property type="term" value="F:glycosyltransferase activity"/>
    <property type="evidence" value="ECO:0007669"/>
    <property type="project" value="UniProtKB-ARBA"/>
</dbReference>
<dbReference type="PANTHER" id="PTHR31616:SF0">
    <property type="entry name" value="GLUCAN 1,4-ALPHA-GLUCOSIDASE"/>
    <property type="match status" value="1"/>
</dbReference>
<evidence type="ECO:0000313" key="5">
    <source>
        <dbReference type="Proteomes" id="UP000619479"/>
    </source>
</evidence>
<sequence>MPYRKIGRIMAAALLGLTPLAAARDVPAPGAPGADQQYLPADKTGLITAAGTESKVWATVQRTGGLGEIFYPDLGTPSARALSFVVTGPSGRETAASVDTTMTDDRSLSFRQRLAGPSGRWRLSLSYATDPHRATVLADVNFTARPGYRLHAIFDPALGNSRSGDSGRTAGDALVASDGDVASAFVAAPAFRTTSNGFTGTSDDLDARYTSAAPGYLVQTGRLGTGHTTLALGFGTSTGAALDGARAGLRRGFGATAREYAAGWHRHLGGLHRPPAVADRALWRTSAMVLAASEDKTHRGAYVAAPGSPWAFGRDDPSGPYHLVWSRDLYQIATGLLAAGDRAGATRALNYLFTVQQKPDGSFPQNSRLDGTPVWDGLQLDEVGLPIVLAYQLGRTDAATWAHVRKAADFLIGFEQDGNRAPWSPQDRWENQSGYSPATIAAEIAGLVCAASIAADNEDDASATRYLTVADQWRANVKAWTVTSTGPYSRSPYFLRLTKDGKPDLGTTYDIGDSGPSGVDQRRVVDPGFLELVRLGILPAGDPDVRTSLRVVDAQLGAGPFWHRASFDGYGEKADGSQWDYPLPADSQITRGRAWPLLNGERGEYLLAGGSRAGARSQLRILASAAGPSRMLPEQVWDQYPPNRPLGTPSTSATPLAWTHAQYLRLAADLAAGRVLERPAAVADRYTKPADVAGG</sequence>
<dbReference type="GO" id="GO:0030246">
    <property type="term" value="F:carbohydrate binding"/>
    <property type="evidence" value="ECO:0007669"/>
    <property type="project" value="InterPro"/>
</dbReference>
<gene>
    <name evidence="4" type="ORF">Acy02nite_62680</name>
</gene>
<dbReference type="Pfam" id="PF09137">
    <property type="entry name" value="Glucodextran_N"/>
    <property type="match status" value="1"/>
</dbReference>
<protein>
    <submittedName>
        <fullName evidence="4">Glucan 1,4-alpha-glucosidase</fullName>
    </submittedName>
</protein>
<dbReference type="InterPro" id="IPR011613">
    <property type="entry name" value="GH15-like"/>
</dbReference>
<dbReference type="InterPro" id="IPR015220">
    <property type="entry name" value="Glucodextranase_N"/>
</dbReference>
<name>A0A919IQ46_9ACTN</name>
<dbReference type="SUPFAM" id="SSF74650">
    <property type="entry name" value="Galactose mutarotase-like"/>
    <property type="match status" value="1"/>
</dbReference>
<dbReference type="PANTHER" id="PTHR31616">
    <property type="entry name" value="TREHALASE"/>
    <property type="match status" value="1"/>
</dbReference>
<feature type="signal peptide" evidence="1">
    <location>
        <begin position="1"/>
        <end position="23"/>
    </location>
</feature>
<dbReference type="AlphaFoldDB" id="A0A919IQ46"/>
<evidence type="ECO:0000259" key="2">
    <source>
        <dbReference type="Pfam" id="PF00723"/>
    </source>
</evidence>
<dbReference type="Gene3D" id="1.50.10.10">
    <property type="match status" value="1"/>
</dbReference>
<dbReference type="RefSeq" id="WP_203747873.1">
    <property type="nucleotide sequence ID" value="NZ_BAAAUC010000022.1"/>
</dbReference>
<evidence type="ECO:0000313" key="4">
    <source>
        <dbReference type="EMBL" id="GID68387.1"/>
    </source>
</evidence>
<dbReference type="InterPro" id="IPR008928">
    <property type="entry name" value="6-hairpin_glycosidase_sf"/>
</dbReference>
<keyword evidence="5" id="KW-1185">Reference proteome</keyword>
<dbReference type="EMBL" id="BOMH01000046">
    <property type="protein sequence ID" value="GID68387.1"/>
    <property type="molecule type" value="Genomic_DNA"/>
</dbReference>
<dbReference type="Proteomes" id="UP000619479">
    <property type="component" value="Unassembled WGS sequence"/>
</dbReference>
<dbReference type="Gene3D" id="2.70.98.10">
    <property type="match status" value="1"/>
</dbReference>
<evidence type="ECO:0000256" key="1">
    <source>
        <dbReference type="SAM" id="SignalP"/>
    </source>
</evidence>